<dbReference type="EMBL" id="KN817600">
    <property type="protein sequence ID" value="KJA17678.1"/>
    <property type="molecule type" value="Genomic_DNA"/>
</dbReference>
<gene>
    <name evidence="2" type="ORF">HYPSUDRAFT_79586</name>
</gene>
<dbReference type="InterPro" id="IPR010730">
    <property type="entry name" value="HET"/>
</dbReference>
<dbReference type="AlphaFoldDB" id="A0A0D2M3F4"/>
<dbReference type="STRING" id="945553.A0A0D2M3F4"/>
<evidence type="ECO:0000313" key="2">
    <source>
        <dbReference type="EMBL" id="KJA17678.1"/>
    </source>
</evidence>
<dbReference type="OrthoDB" id="5303367at2759"/>
<protein>
    <recommendedName>
        <fullName evidence="1">Heterokaryon incompatibility domain-containing protein</fullName>
    </recommendedName>
</protein>
<dbReference type="PANTHER" id="PTHR24148">
    <property type="entry name" value="ANKYRIN REPEAT DOMAIN-CONTAINING PROTEIN 39 HOMOLOG-RELATED"/>
    <property type="match status" value="1"/>
</dbReference>
<dbReference type="Pfam" id="PF06985">
    <property type="entry name" value="HET"/>
    <property type="match status" value="1"/>
</dbReference>
<dbReference type="OMA" id="DAICINP"/>
<feature type="domain" description="Heterokaryon incompatibility" evidence="1">
    <location>
        <begin position="89"/>
        <end position="256"/>
    </location>
</feature>
<accession>A0A0D2M3F4</accession>
<dbReference type="PANTHER" id="PTHR24148:SF64">
    <property type="entry name" value="HETEROKARYON INCOMPATIBILITY DOMAIN-CONTAINING PROTEIN"/>
    <property type="match status" value="1"/>
</dbReference>
<keyword evidence="3" id="KW-1185">Reference proteome</keyword>
<dbReference type="Pfam" id="PF26639">
    <property type="entry name" value="Het-6_barrel"/>
    <property type="match status" value="1"/>
</dbReference>
<dbReference type="Proteomes" id="UP000054270">
    <property type="component" value="Unassembled WGS sequence"/>
</dbReference>
<evidence type="ECO:0000259" key="1">
    <source>
        <dbReference type="Pfam" id="PF06985"/>
    </source>
</evidence>
<sequence>MAFALGVSPLAYVSFSSHSHGSLKSNYPTRPSRMLSRKGCQFASKSIPLYVSLDPSQEDIRLLVVHPGRGSTDIVCSLLETSLLKHPKFTALSYAWDPPTFQYHTEHDPRVFHWVYRGVLQLVRKLFNAEQEPPKMTILVEGKRVPVTPNLDAALRHLRRPESPLKIWVDAICINPGNSKEKESQIRLMAKIYGQADTTYLWLGPAAEDSDTAMDFLASSSKANTIDEIKALSPPFPALRALYDRTWWSRVWVIQETLLSRNAIFICGQKQLPLDIFIRLVGKEKTLREHWKPSQSITSIRTLYSQWVFVPSVLPFFALFLERYLEQNVTVRDMSPSKNKSIWEALLSTTNFNSTLPRDRIYGLLAIASSTSQAAIDVDYSGRKTDGDVFKGLMVHVLKTHTSLTPLYYAGEGSTISDLPSWALDFSRVHVPRPAIPDLSDDFFYASDTDLSWKRLAHPNSSIRWIIINAAAQGLYYAPRSYKRRSTSHASFSDNYDTLILRGILFDTISFTGSLGKVPGSLTSYYSNLETQPIQAHQHLLHVVVPDACRRWEQAIKSHPCNPYHTRHGQHLAFLSTLTVNQFGQSARARALAPRAYDVMFGSNSNILPSFWPLKNEAMHALAGMFIGTIGETLNKRAFIITERGFLGLAPEMARKGDAVCIFQGGEVPFVVRPKGDGNWEFVGECYVHGIMSGEAVREAKREDVNMFRLV</sequence>
<proteinExistence type="predicted"/>
<name>A0A0D2M3F4_HYPSF</name>
<organism evidence="2 3">
    <name type="scientific">Hypholoma sublateritium (strain FD-334 SS-4)</name>
    <dbReference type="NCBI Taxonomy" id="945553"/>
    <lineage>
        <taxon>Eukaryota</taxon>
        <taxon>Fungi</taxon>
        <taxon>Dikarya</taxon>
        <taxon>Basidiomycota</taxon>
        <taxon>Agaricomycotina</taxon>
        <taxon>Agaricomycetes</taxon>
        <taxon>Agaricomycetidae</taxon>
        <taxon>Agaricales</taxon>
        <taxon>Agaricineae</taxon>
        <taxon>Strophariaceae</taxon>
        <taxon>Hypholoma</taxon>
    </lineage>
</organism>
<dbReference type="InterPro" id="IPR052895">
    <property type="entry name" value="HetReg/Transcr_Mod"/>
</dbReference>
<reference evidence="3" key="1">
    <citation type="submission" date="2014-04" db="EMBL/GenBank/DDBJ databases">
        <title>Evolutionary Origins and Diversification of the Mycorrhizal Mutualists.</title>
        <authorList>
            <consortium name="DOE Joint Genome Institute"/>
            <consortium name="Mycorrhizal Genomics Consortium"/>
            <person name="Kohler A."/>
            <person name="Kuo A."/>
            <person name="Nagy L.G."/>
            <person name="Floudas D."/>
            <person name="Copeland A."/>
            <person name="Barry K.W."/>
            <person name="Cichocki N."/>
            <person name="Veneault-Fourrey C."/>
            <person name="LaButti K."/>
            <person name="Lindquist E.A."/>
            <person name="Lipzen A."/>
            <person name="Lundell T."/>
            <person name="Morin E."/>
            <person name="Murat C."/>
            <person name="Riley R."/>
            <person name="Ohm R."/>
            <person name="Sun H."/>
            <person name="Tunlid A."/>
            <person name="Henrissat B."/>
            <person name="Grigoriev I.V."/>
            <person name="Hibbett D.S."/>
            <person name="Martin F."/>
        </authorList>
    </citation>
    <scope>NUCLEOTIDE SEQUENCE [LARGE SCALE GENOMIC DNA]</scope>
    <source>
        <strain evidence="3">FD-334 SS-4</strain>
    </source>
</reference>
<evidence type="ECO:0000313" key="3">
    <source>
        <dbReference type="Proteomes" id="UP000054270"/>
    </source>
</evidence>